<dbReference type="GO" id="GO:0005524">
    <property type="term" value="F:ATP binding"/>
    <property type="evidence" value="ECO:0007669"/>
    <property type="project" value="UniProtKB-UniRule"/>
</dbReference>
<dbReference type="AlphaFoldDB" id="A0A9D1GQT5"/>
<keyword evidence="5 14" id="KW-0347">Helicase</keyword>
<dbReference type="SUPFAM" id="SSF52540">
    <property type="entry name" value="P-loop containing nucleoside triphosphate hydrolases"/>
    <property type="match status" value="1"/>
</dbReference>
<evidence type="ECO:0000256" key="10">
    <source>
        <dbReference type="ARBA" id="ARBA00023235"/>
    </source>
</evidence>
<dbReference type="EMBL" id="DVLF01000095">
    <property type="protein sequence ID" value="HIT49972.1"/>
    <property type="molecule type" value="Genomic_DNA"/>
</dbReference>
<evidence type="ECO:0000256" key="13">
    <source>
        <dbReference type="ARBA" id="ARBA00048988"/>
    </source>
</evidence>
<evidence type="ECO:0000313" key="17">
    <source>
        <dbReference type="Proteomes" id="UP000886758"/>
    </source>
</evidence>
<comment type="catalytic activity">
    <reaction evidence="11">
        <text>Couples ATP hydrolysis with the unwinding of duplex DNA by translocating in the 3'-5' direction.</text>
        <dbReference type="EC" id="5.6.2.4"/>
    </reaction>
</comment>
<dbReference type="PANTHER" id="PTHR11070">
    <property type="entry name" value="UVRD / RECB / PCRA DNA HELICASE FAMILY MEMBER"/>
    <property type="match status" value="1"/>
</dbReference>
<name>A0A9D1GQT5_9MOLU</name>
<evidence type="ECO:0000256" key="8">
    <source>
        <dbReference type="ARBA" id="ARBA00023125"/>
    </source>
</evidence>
<dbReference type="GO" id="GO:0003677">
    <property type="term" value="F:DNA binding"/>
    <property type="evidence" value="ECO:0007669"/>
    <property type="project" value="UniProtKB-KW"/>
</dbReference>
<evidence type="ECO:0000256" key="1">
    <source>
        <dbReference type="ARBA" id="ARBA00022722"/>
    </source>
</evidence>
<dbReference type="PROSITE" id="PS51198">
    <property type="entry name" value="UVRD_HELICASE_ATP_BIND"/>
    <property type="match status" value="1"/>
</dbReference>
<evidence type="ECO:0000256" key="9">
    <source>
        <dbReference type="ARBA" id="ARBA00023204"/>
    </source>
</evidence>
<dbReference type="GO" id="GO:0004527">
    <property type="term" value="F:exonuclease activity"/>
    <property type="evidence" value="ECO:0007669"/>
    <property type="project" value="UniProtKB-KW"/>
</dbReference>
<evidence type="ECO:0000256" key="6">
    <source>
        <dbReference type="ARBA" id="ARBA00022839"/>
    </source>
</evidence>
<evidence type="ECO:0000256" key="14">
    <source>
        <dbReference type="PROSITE-ProRule" id="PRU00560"/>
    </source>
</evidence>
<gene>
    <name evidence="16" type="ORF">IAD46_02990</name>
</gene>
<evidence type="ECO:0000256" key="11">
    <source>
        <dbReference type="ARBA" id="ARBA00034617"/>
    </source>
</evidence>
<dbReference type="InterPro" id="IPR014017">
    <property type="entry name" value="DNA_helicase_UvrD-like_C"/>
</dbReference>
<protein>
    <recommendedName>
        <fullName evidence="12">DNA 3'-5' helicase</fullName>
        <ecNumber evidence="12">5.6.2.4</ecNumber>
    </recommendedName>
</protein>
<evidence type="ECO:0000259" key="15">
    <source>
        <dbReference type="PROSITE" id="PS51198"/>
    </source>
</evidence>
<sequence length="1022" mass="118866">MAWTKQQEQAIYTRGKNILVSAGAGSGKTAVLSERILDACMHGTDIRSILVLTFTNAAALEMKERIRSKLLQNGLFDQANALEEAFITTFDAYSLALVKKYAFELDLSPDIGIMDASLLAVKKQAYLDGLFTELYVKEDPIFLNFLKKYARQNDQNVKEMVLTVMQKLELMVDEEEFVRCYEENYYQEAVLDSFVKAYEALCLKKIGDTFPLFETVLKECENEENPTLYDGFVQVYQGLSSLTAYEDAKAVLNSLTLPRLSSKISPTLKEAKQQLSEALKKVKEDYFSKYTFLKDMKDELLRMKDDIHTILSLALTVIKRLFEYKKSKLLFDYPDIAKMAIRLVIDHPNVHDQVASQFTEILIDEYQDTSDLQETFIQAILNENGYMVGDIKQSIYRFRNANPAIFKKKYDRFSEQDGGIKIDLTANFRSRREVLEDINLLFDDLMSEKVGDADYRNDHRMNYGLKTYETLSQPMDYHMETLTYEPLKEWDEAVTEAFICGRWIQQLMEKRPMVLKRNGFEPLKYSDIAILIDKTKSFPIFKQVFEYLQLPLSIEADMDLNESVLPRLFSNLFTVLHHLKKNQMDTEYRHAIFSVARSFLFSYSDEQIYNLLDQEEDALILLMRQLSAELGQCSYVDLFSILCEKIDIYRKLSLIGDVENSMVVLEYLHRLFETMGTNDMDPDEACAFLKAVVEGKADLKYKIASNRFDSIHLMTIHKSKGLEFPYCFFPLLSSRFNRSEIKQRYGISQTYGVYLPAYDDENSPTVIKKLAEEEMIQADLSEKVRLLYVALTRAREKFYLVMKNEPVRFKEDRFSSFRQLLNNSKALFAYQKEVDLTRLGLSNDYRKHRKIETKIEGEKLVYASFDFSSSPLIKQAISKQLDSLAKDTVKRNLELGKQFHQCLEVLDHRHPDIDALPVSSFMKEVLSDLWQHPLFKEMKKAKTYHEYEFYFEDGLESYHGIIDLFAEYDDHIDIIDYKLSAVSAEEYRHQLAVYQKFVQTVSDKPVACYLLSILKKQLVKVI</sequence>
<keyword evidence="6" id="KW-0269">Exonuclease</keyword>
<comment type="caution">
    <text evidence="16">The sequence shown here is derived from an EMBL/GenBank/DDBJ whole genome shotgun (WGS) entry which is preliminary data.</text>
</comment>
<dbReference type="GO" id="GO:0033202">
    <property type="term" value="C:DNA helicase complex"/>
    <property type="evidence" value="ECO:0007669"/>
    <property type="project" value="TreeGrafter"/>
</dbReference>
<reference evidence="16" key="1">
    <citation type="submission" date="2020-10" db="EMBL/GenBank/DDBJ databases">
        <authorList>
            <person name="Gilroy R."/>
        </authorList>
    </citation>
    <scope>NUCLEOTIDE SEQUENCE</scope>
    <source>
        <strain evidence="16">ChiW17-6978</strain>
    </source>
</reference>
<keyword evidence="10" id="KW-0413">Isomerase</keyword>
<feature type="domain" description="UvrD-like helicase ATP-binding" evidence="15">
    <location>
        <begin position="1"/>
        <end position="431"/>
    </location>
</feature>
<keyword evidence="8" id="KW-0238">DNA-binding</keyword>
<dbReference type="Gene3D" id="3.90.320.10">
    <property type="match status" value="1"/>
</dbReference>
<dbReference type="PANTHER" id="PTHR11070:SF48">
    <property type="entry name" value="ATP-DEPENDENT HELICASE_NUCLEASE SUBUNIT A"/>
    <property type="match status" value="1"/>
</dbReference>
<dbReference type="InterPro" id="IPR027417">
    <property type="entry name" value="P-loop_NTPase"/>
</dbReference>
<dbReference type="Pfam" id="PF13361">
    <property type="entry name" value="UvrD_C"/>
    <property type="match status" value="1"/>
</dbReference>
<keyword evidence="2 14" id="KW-0547">Nucleotide-binding</keyword>
<feature type="binding site" evidence="14">
    <location>
        <begin position="22"/>
        <end position="29"/>
    </location>
    <ligand>
        <name>ATP</name>
        <dbReference type="ChEBI" id="CHEBI:30616"/>
    </ligand>
</feature>
<keyword evidence="9" id="KW-0234">DNA repair</keyword>
<evidence type="ECO:0000256" key="5">
    <source>
        <dbReference type="ARBA" id="ARBA00022806"/>
    </source>
</evidence>
<keyword evidence="4 14" id="KW-0378">Hydrolase</keyword>
<evidence type="ECO:0000256" key="7">
    <source>
        <dbReference type="ARBA" id="ARBA00022840"/>
    </source>
</evidence>
<proteinExistence type="predicted"/>
<evidence type="ECO:0000256" key="2">
    <source>
        <dbReference type="ARBA" id="ARBA00022741"/>
    </source>
</evidence>
<keyword evidence="1" id="KW-0540">Nuclease</keyword>
<dbReference type="GO" id="GO:0005829">
    <property type="term" value="C:cytosol"/>
    <property type="evidence" value="ECO:0007669"/>
    <property type="project" value="TreeGrafter"/>
</dbReference>
<dbReference type="Pfam" id="PF00580">
    <property type="entry name" value="UvrD-helicase"/>
    <property type="match status" value="1"/>
</dbReference>
<dbReference type="Gene3D" id="3.40.50.300">
    <property type="entry name" value="P-loop containing nucleotide triphosphate hydrolases"/>
    <property type="match status" value="4"/>
</dbReference>
<dbReference type="InterPro" id="IPR014016">
    <property type="entry name" value="UvrD-like_ATP-bd"/>
</dbReference>
<dbReference type="EC" id="5.6.2.4" evidence="12"/>
<dbReference type="GO" id="GO:0000725">
    <property type="term" value="P:recombinational repair"/>
    <property type="evidence" value="ECO:0007669"/>
    <property type="project" value="TreeGrafter"/>
</dbReference>
<organism evidence="16 17">
    <name type="scientific">Candidatus Pelethenecus faecipullorum</name>
    <dbReference type="NCBI Taxonomy" id="2840900"/>
    <lineage>
        <taxon>Bacteria</taxon>
        <taxon>Bacillati</taxon>
        <taxon>Mycoplasmatota</taxon>
        <taxon>Mollicutes</taxon>
        <taxon>Candidatus Pelethenecus</taxon>
    </lineage>
</organism>
<dbReference type="GO" id="GO:0043138">
    <property type="term" value="F:3'-5' DNA helicase activity"/>
    <property type="evidence" value="ECO:0007669"/>
    <property type="project" value="UniProtKB-EC"/>
</dbReference>
<dbReference type="InterPro" id="IPR011604">
    <property type="entry name" value="PDDEXK-like_dom_sf"/>
</dbReference>
<reference evidence="16" key="2">
    <citation type="journal article" date="2021" name="PeerJ">
        <title>Extensive microbial diversity within the chicken gut microbiome revealed by metagenomics and culture.</title>
        <authorList>
            <person name="Gilroy R."/>
            <person name="Ravi A."/>
            <person name="Getino M."/>
            <person name="Pursley I."/>
            <person name="Horton D.L."/>
            <person name="Alikhan N.F."/>
            <person name="Baker D."/>
            <person name="Gharbi K."/>
            <person name="Hall N."/>
            <person name="Watson M."/>
            <person name="Adriaenssens E.M."/>
            <person name="Foster-Nyarko E."/>
            <person name="Jarju S."/>
            <person name="Secka A."/>
            <person name="Antonio M."/>
            <person name="Oren A."/>
            <person name="Chaudhuri R.R."/>
            <person name="La Ragione R."/>
            <person name="Hildebrand F."/>
            <person name="Pallen M.J."/>
        </authorList>
    </citation>
    <scope>NUCLEOTIDE SEQUENCE</scope>
    <source>
        <strain evidence="16">ChiW17-6978</strain>
    </source>
</reference>
<comment type="catalytic activity">
    <reaction evidence="13">
        <text>ATP + H2O = ADP + phosphate + H(+)</text>
        <dbReference type="Rhea" id="RHEA:13065"/>
        <dbReference type="ChEBI" id="CHEBI:15377"/>
        <dbReference type="ChEBI" id="CHEBI:15378"/>
        <dbReference type="ChEBI" id="CHEBI:30616"/>
        <dbReference type="ChEBI" id="CHEBI:43474"/>
        <dbReference type="ChEBI" id="CHEBI:456216"/>
        <dbReference type="EC" id="5.6.2.4"/>
    </reaction>
</comment>
<evidence type="ECO:0000256" key="3">
    <source>
        <dbReference type="ARBA" id="ARBA00022763"/>
    </source>
</evidence>
<evidence type="ECO:0000256" key="12">
    <source>
        <dbReference type="ARBA" id="ARBA00034808"/>
    </source>
</evidence>
<dbReference type="Proteomes" id="UP000886758">
    <property type="component" value="Unassembled WGS sequence"/>
</dbReference>
<evidence type="ECO:0000313" key="16">
    <source>
        <dbReference type="EMBL" id="HIT49972.1"/>
    </source>
</evidence>
<dbReference type="SUPFAM" id="SSF52980">
    <property type="entry name" value="Restriction endonuclease-like"/>
    <property type="match status" value="1"/>
</dbReference>
<keyword evidence="7 14" id="KW-0067">ATP-binding</keyword>
<dbReference type="InterPro" id="IPR011335">
    <property type="entry name" value="Restrct_endonuc-II-like"/>
</dbReference>
<accession>A0A9D1GQT5</accession>
<evidence type="ECO:0000256" key="4">
    <source>
        <dbReference type="ARBA" id="ARBA00022801"/>
    </source>
</evidence>
<keyword evidence="3" id="KW-0227">DNA damage</keyword>
<dbReference type="InterPro" id="IPR000212">
    <property type="entry name" value="DNA_helicase_UvrD/REP"/>
</dbReference>